<evidence type="ECO:0000259" key="13">
    <source>
        <dbReference type="Pfam" id="PF04413"/>
    </source>
</evidence>
<evidence type="ECO:0000256" key="3">
    <source>
        <dbReference type="ARBA" id="ARBA00012621"/>
    </source>
</evidence>
<keyword evidence="15" id="KW-1185">Reference proteome</keyword>
<feature type="domain" description="3-deoxy-D-manno-octulosonic-acid transferase N-terminal" evidence="13">
    <location>
        <begin position="35"/>
        <end position="209"/>
    </location>
</feature>
<dbReference type="AlphaFoldDB" id="A0A2P7U062"/>
<feature type="domain" description="Glycosyl transferase family 1" evidence="12">
    <location>
        <begin position="246"/>
        <end position="397"/>
    </location>
</feature>
<evidence type="ECO:0000256" key="10">
    <source>
        <dbReference type="PIRSR" id="PIRSR639901-2"/>
    </source>
</evidence>
<comment type="caution">
    <text evidence="14">The sequence shown here is derived from an EMBL/GenBank/DDBJ whole genome shotgun (WGS) entry which is preliminary data.</text>
</comment>
<evidence type="ECO:0000256" key="4">
    <source>
        <dbReference type="ARBA" id="ARBA00019077"/>
    </source>
</evidence>
<dbReference type="OrthoDB" id="9789797at2"/>
<dbReference type="GO" id="GO:0009245">
    <property type="term" value="P:lipid A biosynthetic process"/>
    <property type="evidence" value="ECO:0007669"/>
    <property type="project" value="TreeGrafter"/>
</dbReference>
<dbReference type="InterPro" id="IPR038107">
    <property type="entry name" value="Glycos_transf_N_sf"/>
</dbReference>
<keyword evidence="11" id="KW-1003">Cell membrane</keyword>
<comment type="subcellular location">
    <subcellularLocation>
        <location evidence="1">Cell envelope</location>
    </subcellularLocation>
    <subcellularLocation>
        <location evidence="11">Cell membrane</location>
    </subcellularLocation>
</comment>
<comment type="function">
    <text evidence="11">Involved in lipopolysaccharide (LPS) biosynthesis. Catalyzes the transfer of 3-deoxy-D-manno-octulosonate (Kdo) residue(s) from CMP-Kdo to lipid IV(A), the tetraacyldisaccharide-1,4'-bisphosphate precursor of lipid A.</text>
</comment>
<dbReference type="PANTHER" id="PTHR42755">
    <property type="entry name" value="3-DEOXY-MANNO-OCTULOSONATE CYTIDYLYLTRANSFERASE"/>
    <property type="match status" value="1"/>
</dbReference>
<dbReference type="RefSeq" id="WP_106741554.1">
    <property type="nucleotide sequence ID" value="NZ_PXYY01000035.1"/>
</dbReference>
<dbReference type="PANTHER" id="PTHR42755:SF1">
    <property type="entry name" value="3-DEOXY-D-MANNO-OCTULOSONIC ACID TRANSFERASE, MITOCHONDRIAL-RELATED"/>
    <property type="match status" value="1"/>
</dbReference>
<evidence type="ECO:0000259" key="12">
    <source>
        <dbReference type="Pfam" id="PF00534"/>
    </source>
</evidence>
<evidence type="ECO:0000256" key="7">
    <source>
        <dbReference type="ARBA" id="ARBA00031445"/>
    </source>
</evidence>
<feature type="active site" description="Proton acceptor" evidence="9">
    <location>
        <position position="61"/>
    </location>
</feature>
<keyword evidence="6 11" id="KW-0808">Transferase</keyword>
<dbReference type="GO" id="GO:0030313">
    <property type="term" value="C:cell envelope"/>
    <property type="evidence" value="ECO:0007669"/>
    <property type="project" value="UniProtKB-SubCell"/>
</dbReference>
<name>A0A2P7U062_9NEIS</name>
<evidence type="ECO:0000313" key="14">
    <source>
        <dbReference type="EMBL" id="PSJ80331.1"/>
    </source>
</evidence>
<evidence type="ECO:0000256" key="1">
    <source>
        <dbReference type="ARBA" id="ARBA00004196"/>
    </source>
</evidence>
<evidence type="ECO:0000256" key="2">
    <source>
        <dbReference type="ARBA" id="ARBA00004713"/>
    </source>
</evidence>
<evidence type="ECO:0000256" key="5">
    <source>
        <dbReference type="ARBA" id="ARBA00022519"/>
    </source>
</evidence>
<dbReference type="Proteomes" id="UP000241868">
    <property type="component" value="Unassembled WGS sequence"/>
</dbReference>
<dbReference type="Gene3D" id="3.40.50.2000">
    <property type="entry name" value="Glycogen Phosphorylase B"/>
    <property type="match status" value="1"/>
</dbReference>
<dbReference type="GO" id="GO:0005886">
    <property type="term" value="C:plasma membrane"/>
    <property type="evidence" value="ECO:0007669"/>
    <property type="project" value="UniProtKB-SubCell"/>
</dbReference>
<evidence type="ECO:0000313" key="15">
    <source>
        <dbReference type="Proteomes" id="UP000241868"/>
    </source>
</evidence>
<comment type="pathway">
    <text evidence="2 11">Bacterial outer membrane biogenesis; LPS core biosynthesis.</text>
</comment>
<organism evidence="14 15">
    <name type="scientific">Neisseria iguanae</name>
    <dbReference type="NCBI Taxonomy" id="90242"/>
    <lineage>
        <taxon>Bacteria</taxon>
        <taxon>Pseudomonadati</taxon>
        <taxon>Pseudomonadota</taxon>
        <taxon>Betaproteobacteria</taxon>
        <taxon>Neisseriales</taxon>
        <taxon>Neisseriaceae</taxon>
        <taxon>Neisseria</taxon>
    </lineage>
</organism>
<dbReference type="Pfam" id="PF00534">
    <property type="entry name" value="Glycos_transf_1"/>
    <property type="match status" value="1"/>
</dbReference>
<keyword evidence="11" id="KW-0448">Lipopolysaccharide biosynthesis</keyword>
<comment type="similarity">
    <text evidence="11">Belongs to the glycosyltransferase group 1 family.</text>
</comment>
<keyword evidence="5" id="KW-0472">Membrane</keyword>
<keyword evidence="5" id="KW-0997">Cell inner membrane</keyword>
<dbReference type="FunFam" id="3.40.50.11720:FF:000001">
    <property type="entry name" value="3-deoxy-D-manno-octulosonic acid transferase"/>
    <property type="match status" value="1"/>
</dbReference>
<evidence type="ECO:0000256" key="6">
    <source>
        <dbReference type="ARBA" id="ARBA00022679"/>
    </source>
</evidence>
<dbReference type="UniPathway" id="UPA00958"/>
<dbReference type="EC" id="2.4.99.12" evidence="3 11"/>
<gene>
    <name evidence="14" type="ORF">C7N83_06805</name>
</gene>
<accession>A0A2P7U062</accession>
<dbReference type="EMBL" id="PXYY01000035">
    <property type="protein sequence ID" value="PSJ80331.1"/>
    <property type="molecule type" value="Genomic_DNA"/>
</dbReference>
<sequence length="439" mass="48675">MINRWLYVQLWKTAPSLIRLYLKKRADKSPAYLDNWGERFGAPLHNPVQEPIWIHAVSVGETRAAQPLITALRRYFAAAPLLLTQMTPTGRVAAEELFPDAQCRYLPYDKPEWIGQFLSEHKPRFGVLMETEIWPNLIYSCAEQGVPLFLANARLSEKSQNGYLKIRRLVAPAMQILSGCFAQTATDAERLHLIGASNVHVCGNTKYDITPPEGMRALAAAFQERIGRRPVVLCASTRVHKGTDEAELLLKAWQQYRGEALLVIVPRHPERFQTISDTAKALGFEVQKRSDNELVAPQTQVWIGDSMGELFAYYLSADVAFVGGSLVDTGCQNIIEPIACGVPTLFGPSTYNFAAACALAVEAGAAQQVQSAEEWLKLVEACLNNPEISRQFGGNAEAFLSAHRGASERIAYEIGKMILKKEVLRFKKEGSEESAPVGQ</sequence>
<proteinExistence type="inferred from homology"/>
<dbReference type="Pfam" id="PF04413">
    <property type="entry name" value="Glycos_transf_N"/>
    <property type="match status" value="1"/>
</dbReference>
<feature type="site" description="Transition state stabilizer" evidence="10">
    <location>
        <position position="206"/>
    </location>
</feature>
<dbReference type="GO" id="GO:0009244">
    <property type="term" value="P:lipopolysaccharide core region biosynthetic process"/>
    <property type="evidence" value="ECO:0007669"/>
    <property type="project" value="UniProtKB-UniRule"/>
</dbReference>
<dbReference type="InterPro" id="IPR039901">
    <property type="entry name" value="Kdotransferase"/>
</dbReference>
<dbReference type="SUPFAM" id="SSF53756">
    <property type="entry name" value="UDP-Glycosyltransferase/glycogen phosphorylase"/>
    <property type="match status" value="1"/>
</dbReference>
<dbReference type="InterPro" id="IPR001296">
    <property type="entry name" value="Glyco_trans_1"/>
</dbReference>
<dbReference type="InterPro" id="IPR007507">
    <property type="entry name" value="Glycos_transf_N"/>
</dbReference>
<evidence type="ECO:0000256" key="11">
    <source>
        <dbReference type="RuleBase" id="RU365103"/>
    </source>
</evidence>
<evidence type="ECO:0000256" key="8">
    <source>
        <dbReference type="ARBA" id="ARBA00049183"/>
    </source>
</evidence>
<dbReference type="NCBIfam" id="NF004386">
    <property type="entry name" value="PRK05749.1-2"/>
    <property type="match status" value="1"/>
</dbReference>
<evidence type="ECO:0000256" key="9">
    <source>
        <dbReference type="PIRSR" id="PIRSR639901-1"/>
    </source>
</evidence>
<reference evidence="14 15" key="1">
    <citation type="submission" date="2018-03" db="EMBL/GenBank/DDBJ databases">
        <title>Neisseria weixii sp. nov., isolated from the intestinal contents of Tibetan Plateau pika (Ochotona curzoniae) in Yushu, Qinghai Province, China.</title>
        <authorList>
            <person name="Gui Z."/>
        </authorList>
    </citation>
    <scope>NUCLEOTIDE SEQUENCE [LARGE SCALE GENOMIC DNA]</scope>
    <source>
        <strain evidence="14 15">ATCC 51483</strain>
    </source>
</reference>
<dbReference type="GO" id="GO:0043842">
    <property type="term" value="F:Kdo transferase activity"/>
    <property type="evidence" value="ECO:0007669"/>
    <property type="project" value="UniProtKB-EC"/>
</dbReference>
<feature type="site" description="Transition state stabilizer" evidence="10">
    <location>
        <position position="130"/>
    </location>
</feature>
<protein>
    <recommendedName>
        <fullName evidence="4 11">3-deoxy-D-manno-octulosonic acid transferase</fullName>
        <shortName evidence="11">Kdo transferase</shortName>
        <ecNumber evidence="3 11">2.4.99.12</ecNumber>
    </recommendedName>
    <alternativeName>
        <fullName evidence="7 11">Lipid IV(A) 3-deoxy-D-manno-octulosonic acid transferase</fullName>
    </alternativeName>
</protein>
<comment type="catalytic activity">
    <reaction evidence="8 11">
        <text>lipid IVA (E. coli) + CMP-3-deoxy-beta-D-manno-octulosonate = alpha-Kdo-(2-&gt;6)-lipid IVA (E. coli) + CMP + H(+)</text>
        <dbReference type="Rhea" id="RHEA:28066"/>
        <dbReference type="ChEBI" id="CHEBI:15378"/>
        <dbReference type="ChEBI" id="CHEBI:58603"/>
        <dbReference type="ChEBI" id="CHEBI:60364"/>
        <dbReference type="ChEBI" id="CHEBI:60377"/>
        <dbReference type="ChEBI" id="CHEBI:85987"/>
        <dbReference type="EC" id="2.4.99.12"/>
    </reaction>
</comment>
<dbReference type="Gene3D" id="3.40.50.11720">
    <property type="entry name" value="3-Deoxy-D-manno-octulosonic-acid transferase, N-terminal domain"/>
    <property type="match status" value="1"/>
</dbReference>